<feature type="compositionally biased region" description="Basic and acidic residues" evidence="1">
    <location>
        <begin position="582"/>
        <end position="598"/>
    </location>
</feature>
<feature type="region of interest" description="Disordered" evidence="1">
    <location>
        <begin position="1"/>
        <end position="26"/>
    </location>
</feature>
<evidence type="ECO:0000313" key="2">
    <source>
        <dbReference type="EMBL" id="SCV70165.1"/>
    </source>
</evidence>
<feature type="region of interest" description="Disordered" evidence="1">
    <location>
        <begin position="668"/>
        <end position="744"/>
    </location>
</feature>
<evidence type="ECO:0000256" key="1">
    <source>
        <dbReference type="SAM" id="MobiDB-lite"/>
    </source>
</evidence>
<dbReference type="AlphaFoldDB" id="A0A238FAC6"/>
<feature type="compositionally biased region" description="Polar residues" evidence="1">
    <location>
        <begin position="543"/>
        <end position="553"/>
    </location>
</feature>
<feature type="compositionally biased region" description="Acidic residues" evidence="1">
    <location>
        <begin position="468"/>
        <end position="477"/>
    </location>
</feature>
<feature type="compositionally biased region" description="Acidic residues" evidence="1">
    <location>
        <begin position="485"/>
        <end position="513"/>
    </location>
</feature>
<feature type="compositionally biased region" description="Basic and acidic residues" evidence="1">
    <location>
        <begin position="700"/>
        <end position="720"/>
    </location>
</feature>
<dbReference type="EMBL" id="FMSP01000005">
    <property type="protein sequence ID" value="SCV70165.1"/>
    <property type="molecule type" value="Genomic_DNA"/>
</dbReference>
<sequence length="744" mass="81284">MQTGDPESPPGAPPPPASAPPTVPIGTEKTQLTNVVGQNQTYAAATTATIASKQTPEQQKQREARSQALPGIMAAIQAVPGNRTDRWVQAIFATKDYPSTAATSLKFSALNATRNIVNPFNHALEVTLSHQSSSRASVKDKGDLVACVRSLLSPDTPICFDTDVPFPEGFEAFTPQIIGLQHSSNLRAGAIHHRITVGFASAEARDAALATPPTLTWHSAKARFAKAHHFHRNMVELRINVSVSVVPSKQEIVTAFQSMIQDLFSKGYLCQLVQVLRVINGDNATAYAHTVGDFSAFVHFDDASLFQHPTTTLRDILPSRMNLRTRGIDVTAIRHDYEKEAACVRCHFVGHVEKCPVVQERKRKEVEELVRERVREGAGMGAEEGQTEADEQNNNITTTNNNTIIISNTNNISEAVAPGRSLGTNTLESRNRFAGLEVEDGQEAKDADDEDSGMDSEASAGVNVIKIEDEDEDEEDVEDHRESENDGIDEDEVMKEGTGEGEEEVLTEVEEETATAVEEGTATEVEEEAEQEQEMEQDRINDNAATTTTTVSRKLTPREPTLPPLSPTTLAKSLREAEEWDRVQAEHDARARAKEEARVNAQLDTEEPLVRHNFATWDEEDGELRLINIRGTAAKAKKMKMKRSQMVADLSDPSNEPADAKRVVIQAKNRVGKSGGTEGRRVTRSMSAAAAVQVGVTKVDGGKGKGVGEEKRWSNHKPEDNVLPNLPLFEDDITTKGTSPSTTQ</sequence>
<gene>
    <name evidence="2" type="ORF">BQ2448_1559</name>
</gene>
<feature type="region of interest" description="Disordered" evidence="1">
    <location>
        <begin position="435"/>
        <end position="568"/>
    </location>
</feature>
<proteinExistence type="predicted"/>
<keyword evidence="3" id="KW-1185">Reference proteome</keyword>
<dbReference type="OrthoDB" id="2539717at2759"/>
<reference evidence="3" key="1">
    <citation type="submission" date="2016-09" db="EMBL/GenBank/DDBJ databases">
        <authorList>
            <person name="Jeantristanb JTB J.-T."/>
            <person name="Ricardo R."/>
        </authorList>
    </citation>
    <scope>NUCLEOTIDE SEQUENCE [LARGE SCALE GENOMIC DNA]</scope>
</reference>
<name>A0A238FAC6_9BASI</name>
<feature type="compositionally biased region" description="Acidic residues" evidence="1">
    <location>
        <begin position="524"/>
        <end position="535"/>
    </location>
</feature>
<organism evidence="2 3">
    <name type="scientific">Microbotryum intermedium</name>
    <dbReference type="NCBI Taxonomy" id="269621"/>
    <lineage>
        <taxon>Eukaryota</taxon>
        <taxon>Fungi</taxon>
        <taxon>Dikarya</taxon>
        <taxon>Basidiomycota</taxon>
        <taxon>Pucciniomycotina</taxon>
        <taxon>Microbotryomycetes</taxon>
        <taxon>Microbotryales</taxon>
        <taxon>Microbotryaceae</taxon>
        <taxon>Microbotryum</taxon>
    </lineage>
</organism>
<feature type="compositionally biased region" description="Polar residues" evidence="1">
    <location>
        <begin position="735"/>
        <end position="744"/>
    </location>
</feature>
<evidence type="ECO:0000313" key="3">
    <source>
        <dbReference type="Proteomes" id="UP000198372"/>
    </source>
</evidence>
<feature type="compositionally biased region" description="Acidic residues" evidence="1">
    <location>
        <begin position="437"/>
        <end position="454"/>
    </location>
</feature>
<dbReference type="Proteomes" id="UP000198372">
    <property type="component" value="Unassembled WGS sequence"/>
</dbReference>
<feature type="compositionally biased region" description="Low complexity" evidence="1">
    <location>
        <begin position="514"/>
        <end position="523"/>
    </location>
</feature>
<feature type="region of interest" description="Disordered" evidence="1">
    <location>
        <begin position="376"/>
        <end position="396"/>
    </location>
</feature>
<accession>A0A238FAC6</accession>
<feature type="compositionally biased region" description="Pro residues" evidence="1">
    <location>
        <begin position="7"/>
        <end position="23"/>
    </location>
</feature>
<protein>
    <submittedName>
        <fullName evidence="2">BQ2448_1559 protein</fullName>
    </submittedName>
</protein>
<feature type="region of interest" description="Disordered" evidence="1">
    <location>
        <begin position="582"/>
        <end position="604"/>
    </location>
</feature>